<accession>A0A9W4NIA6</accession>
<feature type="domain" description="Carrier" evidence="5">
    <location>
        <begin position="589"/>
        <end position="663"/>
    </location>
</feature>
<dbReference type="GO" id="GO:0017000">
    <property type="term" value="P:antibiotic biosynthetic process"/>
    <property type="evidence" value="ECO:0007669"/>
    <property type="project" value="UniProtKB-ARBA"/>
</dbReference>
<reference evidence="6" key="1">
    <citation type="submission" date="2021-07" db="EMBL/GenBank/DDBJ databases">
        <authorList>
            <person name="Branca A.L. A."/>
        </authorList>
    </citation>
    <scope>NUCLEOTIDE SEQUENCE</scope>
</reference>
<evidence type="ECO:0000259" key="5">
    <source>
        <dbReference type="PROSITE" id="PS50075"/>
    </source>
</evidence>
<dbReference type="Gene3D" id="1.10.1200.10">
    <property type="entry name" value="ACP-like"/>
    <property type="match status" value="1"/>
</dbReference>
<dbReference type="CDD" id="cd04433">
    <property type="entry name" value="AFD_class_I"/>
    <property type="match status" value="1"/>
</dbReference>
<dbReference type="GO" id="GO:0006631">
    <property type="term" value="P:fatty acid metabolic process"/>
    <property type="evidence" value="ECO:0007669"/>
    <property type="project" value="TreeGrafter"/>
</dbReference>
<keyword evidence="3" id="KW-0597">Phosphoprotein</keyword>
<dbReference type="GO" id="GO:0031177">
    <property type="term" value="F:phosphopantetheine binding"/>
    <property type="evidence" value="ECO:0007669"/>
    <property type="project" value="InterPro"/>
</dbReference>
<dbReference type="PROSITE" id="PS00455">
    <property type="entry name" value="AMP_BINDING"/>
    <property type="match status" value="1"/>
</dbReference>
<evidence type="ECO:0000256" key="4">
    <source>
        <dbReference type="ARBA" id="ARBA00022598"/>
    </source>
</evidence>
<comment type="similarity">
    <text evidence="1">Belongs to the ATP-dependent AMP-binding enzyme family.</text>
</comment>
<name>A0A9W4NIA6_9EURO</name>
<dbReference type="Pfam" id="PF00550">
    <property type="entry name" value="PP-binding"/>
    <property type="match status" value="1"/>
</dbReference>
<dbReference type="PROSITE" id="PS50075">
    <property type="entry name" value="CARRIER"/>
    <property type="match status" value="1"/>
</dbReference>
<evidence type="ECO:0000256" key="1">
    <source>
        <dbReference type="ARBA" id="ARBA00006432"/>
    </source>
</evidence>
<dbReference type="PANTHER" id="PTHR43201">
    <property type="entry name" value="ACYL-COA SYNTHETASE"/>
    <property type="match status" value="1"/>
</dbReference>
<dbReference type="InterPro" id="IPR020845">
    <property type="entry name" value="AMP-binding_CS"/>
</dbReference>
<dbReference type="OrthoDB" id="10253869at2759"/>
<evidence type="ECO:0000313" key="6">
    <source>
        <dbReference type="EMBL" id="CAG8370237.1"/>
    </source>
</evidence>
<dbReference type="SUPFAM" id="SSF56801">
    <property type="entry name" value="Acetyl-CoA synthetase-like"/>
    <property type="match status" value="1"/>
</dbReference>
<dbReference type="EMBL" id="CAJVPG010000188">
    <property type="protein sequence ID" value="CAG8370237.1"/>
    <property type="molecule type" value="Genomic_DNA"/>
</dbReference>
<evidence type="ECO:0000256" key="3">
    <source>
        <dbReference type="ARBA" id="ARBA00022553"/>
    </source>
</evidence>
<dbReference type="InterPro" id="IPR042099">
    <property type="entry name" value="ANL_N_sf"/>
</dbReference>
<dbReference type="SMART" id="SM00823">
    <property type="entry name" value="PKS_PP"/>
    <property type="match status" value="1"/>
</dbReference>
<keyword evidence="7" id="KW-1185">Reference proteome</keyword>
<keyword evidence="2" id="KW-0596">Phosphopantetheine</keyword>
<dbReference type="InterPro" id="IPR036736">
    <property type="entry name" value="ACP-like_sf"/>
</dbReference>
<dbReference type="InterPro" id="IPR029058">
    <property type="entry name" value="AB_hydrolase_fold"/>
</dbReference>
<dbReference type="Gene3D" id="3.40.50.1820">
    <property type="entry name" value="alpha/beta hydrolase"/>
    <property type="match status" value="1"/>
</dbReference>
<dbReference type="Proteomes" id="UP001152649">
    <property type="component" value="Unassembled WGS sequence"/>
</dbReference>
<dbReference type="GO" id="GO:0044550">
    <property type="term" value="P:secondary metabolite biosynthetic process"/>
    <property type="evidence" value="ECO:0007669"/>
    <property type="project" value="UniProtKB-ARBA"/>
</dbReference>
<organism evidence="6 7">
    <name type="scientific">Penicillium salamii</name>
    <dbReference type="NCBI Taxonomy" id="1612424"/>
    <lineage>
        <taxon>Eukaryota</taxon>
        <taxon>Fungi</taxon>
        <taxon>Dikarya</taxon>
        <taxon>Ascomycota</taxon>
        <taxon>Pezizomycotina</taxon>
        <taxon>Eurotiomycetes</taxon>
        <taxon>Eurotiomycetidae</taxon>
        <taxon>Eurotiales</taxon>
        <taxon>Aspergillaceae</taxon>
        <taxon>Penicillium</taxon>
    </lineage>
</organism>
<dbReference type="InterPro" id="IPR000873">
    <property type="entry name" value="AMP-dep_synth/lig_dom"/>
</dbReference>
<evidence type="ECO:0000256" key="2">
    <source>
        <dbReference type="ARBA" id="ARBA00022450"/>
    </source>
</evidence>
<protein>
    <recommendedName>
        <fullName evidence="5">Carrier domain-containing protein</fullName>
    </recommendedName>
</protein>
<gene>
    <name evidence="6" type="ORF">PSALAMII_LOCUS4674</name>
</gene>
<evidence type="ECO:0000313" key="7">
    <source>
        <dbReference type="Proteomes" id="UP001152649"/>
    </source>
</evidence>
<dbReference type="GO" id="GO:0031956">
    <property type="term" value="F:medium-chain fatty acid-CoA ligase activity"/>
    <property type="evidence" value="ECO:0007669"/>
    <property type="project" value="TreeGrafter"/>
</dbReference>
<comment type="caution">
    <text evidence="6">The sequence shown here is derived from an EMBL/GenBank/DDBJ whole genome shotgun (WGS) entry which is preliminary data.</text>
</comment>
<proteinExistence type="inferred from homology"/>
<dbReference type="Gene3D" id="3.30.300.30">
    <property type="match status" value="1"/>
</dbReference>
<dbReference type="InterPro" id="IPR001031">
    <property type="entry name" value="Thioesterase"/>
</dbReference>
<dbReference type="PANTHER" id="PTHR43201:SF5">
    <property type="entry name" value="MEDIUM-CHAIN ACYL-COA LIGASE ACSF2, MITOCHONDRIAL"/>
    <property type="match status" value="1"/>
</dbReference>
<dbReference type="GO" id="GO:0072330">
    <property type="term" value="P:monocarboxylic acid biosynthetic process"/>
    <property type="evidence" value="ECO:0007669"/>
    <property type="project" value="UniProtKB-ARBA"/>
</dbReference>
<dbReference type="SUPFAM" id="SSF47336">
    <property type="entry name" value="ACP-like"/>
    <property type="match status" value="1"/>
</dbReference>
<sequence>MAAPNELHGAPLSNPDTPLYAAFYQNVVKYPDVVALVSTQQASTHYETQSPSVSSSEGKNDCLRWTYQELDQAIQRLVVGLKGRGLKAGDPLVMFMPNIAEYVIATWAAYQIGCTYVPINPKGLLNVRDIRHMMQTVMKGCQSDFLGVIAGSSDMCARIEELTTGLNCERILVEGEVDGWTPFEDLMQIAAPQSEANLCRDHYSELSDQTLFFTSGTTSLPKGCMMPSSYGYAAALRWRESNVPMLPGDRVLFTLPNNHGFGWLCIIAPFLNAATVVLPGPSFIPEATIKAIHEEQVSHAGLVPTMIHALGSMPLPSEKLSSLVRIVLGGSPPTEEVIRVCLESLGSSGVENLYGMTEGILVSSGVVSQSSEMIKGRDVSIGTPLPGMTVRVYAKDSKVAPGTGEAGEMHFSGPSLINGYVGSADENFYNDADGRSWFRTGDKAFIGSDNRLYLIGRYKDTIIRGGENIEPSAIEAVLGQIPEINVLQPQVIRAPDHVAGEVPVLVVNREVDSNTANVLKETVLAQMGNLYVPAEVIPIQALGQETYPKTMAGKVQKTELESLVRTYWERQQAQERTDSNGDHSINGSSLGSHVMRSLCTAIEKKKGQQIDLSMRMIELGIDSIMSIAILSYVKKETRVSLPSSLFFTQATIGAVCQQISAVSEPEGFLRFTPVIEEKPSNLCFSVLLQGTPRPGVPSLFLAPPGSGNAFVYRMLPKFANDRAVYSFGSPFLMTKSESSWTIEETATIYANTIRNIDPQGPYILCGWSMGTATAYETAYQLHEQGKQVLGIIMLDLALPRPPPKIAEATVELFEMMGVFPPIRRQGQPDVEIPAFRKKHRVAAYYAKMKYVPRPFDISGNATRPRIFVIWAGHGDHDRMGAMVLDAMEVLKKEGPDTKMKTSGDWLQVPRESFDAGGWDEMVGPDHVEWGIVEDADHDTLIESEELVSVASLSLHLTFCLNLAALLNIHRWFLPRA</sequence>
<dbReference type="AlphaFoldDB" id="A0A9W4NIA6"/>
<dbReference type="Pfam" id="PF00975">
    <property type="entry name" value="Thioesterase"/>
    <property type="match status" value="1"/>
</dbReference>
<dbReference type="InterPro" id="IPR045851">
    <property type="entry name" value="AMP-bd_C_sf"/>
</dbReference>
<dbReference type="Gene3D" id="3.40.50.12780">
    <property type="entry name" value="N-terminal domain of ligase-like"/>
    <property type="match status" value="1"/>
</dbReference>
<keyword evidence="4" id="KW-0436">Ligase</keyword>
<dbReference type="InterPro" id="IPR020806">
    <property type="entry name" value="PKS_PP-bd"/>
</dbReference>
<dbReference type="Pfam" id="PF00501">
    <property type="entry name" value="AMP-binding"/>
    <property type="match status" value="1"/>
</dbReference>
<dbReference type="InterPro" id="IPR009081">
    <property type="entry name" value="PP-bd_ACP"/>
</dbReference>
<dbReference type="SUPFAM" id="SSF53474">
    <property type="entry name" value="alpha/beta-Hydrolases"/>
    <property type="match status" value="1"/>
</dbReference>